<name>A0A0R1ZXE2_9LACO</name>
<evidence type="ECO:0000313" key="2">
    <source>
        <dbReference type="Proteomes" id="UP000051679"/>
    </source>
</evidence>
<dbReference type="EMBL" id="AYYO01000013">
    <property type="protein sequence ID" value="KRM55763.1"/>
    <property type="molecule type" value="Genomic_DNA"/>
</dbReference>
<proteinExistence type="predicted"/>
<dbReference type="InterPro" id="IPR032359">
    <property type="entry name" value="KwaB-like"/>
</dbReference>
<dbReference type="Pfam" id="PF16162">
    <property type="entry name" value="KwaB"/>
    <property type="match status" value="1"/>
</dbReference>
<reference evidence="1 2" key="1">
    <citation type="journal article" date="2015" name="Genome Announc.">
        <title>Expanding the biotechnology potential of lactobacilli through comparative genomics of 213 strains and associated genera.</title>
        <authorList>
            <person name="Sun Z."/>
            <person name="Harris H.M."/>
            <person name="McCann A."/>
            <person name="Guo C."/>
            <person name="Argimon S."/>
            <person name="Zhang W."/>
            <person name="Yang X."/>
            <person name="Jeffery I.B."/>
            <person name="Cooney J.C."/>
            <person name="Kagawa T.F."/>
            <person name="Liu W."/>
            <person name="Song Y."/>
            <person name="Salvetti E."/>
            <person name="Wrobel A."/>
            <person name="Rasinkangas P."/>
            <person name="Parkhill J."/>
            <person name="Rea M.C."/>
            <person name="O'Sullivan O."/>
            <person name="Ritari J."/>
            <person name="Douillard F.P."/>
            <person name="Paul Ross R."/>
            <person name="Yang R."/>
            <person name="Briner A.E."/>
            <person name="Felis G.E."/>
            <person name="de Vos W.M."/>
            <person name="Barrangou R."/>
            <person name="Klaenhammer T.R."/>
            <person name="Caufield P.W."/>
            <person name="Cui Y."/>
            <person name="Zhang H."/>
            <person name="O'Toole P.W."/>
        </authorList>
    </citation>
    <scope>NUCLEOTIDE SEQUENCE [LARGE SCALE GENOMIC DNA]</scope>
    <source>
        <strain evidence="1 2">DSM 20505</strain>
    </source>
</reference>
<dbReference type="RefSeq" id="WP_054680068.1">
    <property type="nucleotide sequence ID" value="NZ_AYYO01000013.1"/>
</dbReference>
<dbReference type="OrthoDB" id="9806583at2"/>
<accession>A0A0R1ZXE2</accession>
<evidence type="ECO:0008006" key="3">
    <source>
        <dbReference type="Google" id="ProtNLM"/>
    </source>
</evidence>
<dbReference type="Proteomes" id="UP000051679">
    <property type="component" value="Unassembled WGS sequence"/>
</dbReference>
<dbReference type="PATRIC" id="fig|1291052.5.peg.1044"/>
<comment type="caution">
    <text evidence="1">The sequence shown here is derived from an EMBL/GenBank/DDBJ whole genome shotgun (WGS) entry which is preliminary data.</text>
</comment>
<protein>
    <recommendedName>
        <fullName evidence="3">DUF4868 domain-containing protein</fullName>
    </recommendedName>
</protein>
<keyword evidence="2" id="KW-1185">Reference proteome</keyword>
<organism evidence="1 2">
    <name type="scientific">Lacticaseibacillus sharpeae JCM 1186 = DSM 20505</name>
    <dbReference type="NCBI Taxonomy" id="1291052"/>
    <lineage>
        <taxon>Bacteria</taxon>
        <taxon>Bacillati</taxon>
        <taxon>Bacillota</taxon>
        <taxon>Bacilli</taxon>
        <taxon>Lactobacillales</taxon>
        <taxon>Lactobacillaceae</taxon>
        <taxon>Lacticaseibacillus</taxon>
    </lineage>
</organism>
<dbReference type="AlphaFoldDB" id="A0A0R1ZXE2"/>
<sequence length="295" mass="33982">MFENSSIFALVDCEDSTEPYLIDVDDETRADISLIFSNEVQRMMNKQEIAFDGKYKPSSDELLSINDFVIPNTIFDAVRDPLSVPTLKRDGDDSPSIRAIFVGERDESGENESFTIALQRFRNDQYLSTKRLSLFYDNQTFKREKRWGIGVGCNVDCVFLSTKLQFESYYYARQVFDLSQYYRSATDIEVETFSQSGVLEINHPDKFVQLADTWVRRKIASINDSHVLKDYNAIDIQKQAKSIGLHIDVMKSKVVLPDDKQSLKEILGFLDEEVYKGAFSESTFITNSKRKVHEK</sequence>
<gene>
    <name evidence="1" type="ORF">FC18_GL001031</name>
</gene>
<evidence type="ECO:0000313" key="1">
    <source>
        <dbReference type="EMBL" id="KRM55763.1"/>
    </source>
</evidence>